<proteinExistence type="predicted"/>
<evidence type="ECO:0000313" key="1">
    <source>
        <dbReference type="EMBL" id="KAF7348770.1"/>
    </source>
</evidence>
<gene>
    <name evidence="1" type="ORF">MVEN_01396500</name>
</gene>
<dbReference type="Proteomes" id="UP000620124">
    <property type="component" value="Unassembled WGS sequence"/>
</dbReference>
<keyword evidence="2" id="KW-1185">Reference proteome</keyword>
<dbReference type="AlphaFoldDB" id="A0A8H6XYY2"/>
<dbReference type="EMBL" id="JACAZI010000011">
    <property type="protein sequence ID" value="KAF7348770.1"/>
    <property type="molecule type" value="Genomic_DNA"/>
</dbReference>
<sequence length="305" mass="34765">MASSIGSIIPEPRFPEDIERVIHSVLLDDPTNLNMCGTMSLVASRFYTWTKSFTFRTAVVRRSNDWIARIRDLLLPNARFIRILAINLSFHQGYARCPPSDEEAAYIRQLLEASDGVRHLAVSWNIWAQFPHECGSLQIESLYLLWEGIFDVPPPSLDQLQHPAKLTDLTVYAPPDRFNPVYWNAWGENVLPSVAHLAAHFANLAYVTYATDRWTIPSVADLCENPGIKAVMFVTVNIPEDIMNEAEEDEMLKSDMEHYANFSTAYLPRGGQVLGEWLARMEGRQSVLEHPPPHAVWEEENEEEE</sequence>
<comment type="caution">
    <text evidence="1">The sequence shown here is derived from an EMBL/GenBank/DDBJ whole genome shotgun (WGS) entry which is preliminary data.</text>
</comment>
<dbReference type="OrthoDB" id="2996714at2759"/>
<reference evidence="1" key="1">
    <citation type="submission" date="2020-05" db="EMBL/GenBank/DDBJ databases">
        <title>Mycena genomes resolve the evolution of fungal bioluminescence.</title>
        <authorList>
            <person name="Tsai I.J."/>
        </authorList>
    </citation>
    <scope>NUCLEOTIDE SEQUENCE</scope>
    <source>
        <strain evidence="1">CCC161011</strain>
    </source>
</reference>
<evidence type="ECO:0000313" key="2">
    <source>
        <dbReference type="Proteomes" id="UP000620124"/>
    </source>
</evidence>
<organism evidence="1 2">
    <name type="scientific">Mycena venus</name>
    <dbReference type="NCBI Taxonomy" id="2733690"/>
    <lineage>
        <taxon>Eukaryota</taxon>
        <taxon>Fungi</taxon>
        <taxon>Dikarya</taxon>
        <taxon>Basidiomycota</taxon>
        <taxon>Agaricomycotina</taxon>
        <taxon>Agaricomycetes</taxon>
        <taxon>Agaricomycetidae</taxon>
        <taxon>Agaricales</taxon>
        <taxon>Marasmiineae</taxon>
        <taxon>Mycenaceae</taxon>
        <taxon>Mycena</taxon>
    </lineage>
</organism>
<accession>A0A8H6XYY2</accession>
<protein>
    <submittedName>
        <fullName evidence="1">Uncharacterized protein</fullName>
    </submittedName>
</protein>
<name>A0A8H6XYY2_9AGAR</name>